<proteinExistence type="predicted"/>
<dbReference type="InParanoid" id="L0HI15"/>
<dbReference type="KEGG" id="mfo:Metfor_1952"/>
<gene>
    <name evidence="1" type="ordered locus">Metfor_1952</name>
</gene>
<dbReference type="HOGENOM" id="CLU_3379925_0_0_2"/>
<dbReference type="AlphaFoldDB" id="L0HI15"/>
<reference evidence="2" key="1">
    <citation type="submission" date="2011-12" db="EMBL/GenBank/DDBJ databases">
        <title>Complete sequence of Methanoregula formicicum SMSP.</title>
        <authorList>
            <person name="Lucas S."/>
            <person name="Han J."/>
            <person name="Lapidus A."/>
            <person name="Cheng J.-F."/>
            <person name="Goodwin L."/>
            <person name="Pitluck S."/>
            <person name="Peters L."/>
            <person name="Ovchinnikova G."/>
            <person name="Teshima H."/>
            <person name="Detter J.C."/>
            <person name="Han C."/>
            <person name="Tapia R."/>
            <person name="Land M."/>
            <person name="Hauser L."/>
            <person name="Kyrpides N."/>
            <person name="Ivanova N."/>
            <person name="Pagani I."/>
            <person name="Imachi H."/>
            <person name="Tamaki H."/>
            <person name="Sekiguchi Y."/>
            <person name="Kamagata Y."/>
            <person name="Cadillo-Quiroz H."/>
            <person name="Zinder S."/>
            <person name="Liu W.-T."/>
            <person name="Woyke T."/>
        </authorList>
    </citation>
    <scope>NUCLEOTIDE SEQUENCE [LARGE SCALE GENOMIC DNA]</scope>
    <source>
        <strain evidence="2">DSM 22288 / NBRC 105244 / SMSP</strain>
    </source>
</reference>
<dbReference type="Proteomes" id="UP000010824">
    <property type="component" value="Chromosome"/>
</dbReference>
<evidence type="ECO:0000313" key="2">
    <source>
        <dbReference type="Proteomes" id="UP000010824"/>
    </source>
</evidence>
<protein>
    <submittedName>
        <fullName evidence="1">Uncharacterized protein</fullName>
    </submittedName>
</protein>
<accession>L0HI15</accession>
<evidence type="ECO:0000313" key="1">
    <source>
        <dbReference type="EMBL" id="AGB02968.1"/>
    </source>
</evidence>
<reference evidence="1 2" key="2">
    <citation type="journal article" date="2014" name="Genome Announc.">
        <title>Complete Genome Sequence of Methanoregula formicica SMSPT, a Mesophilic Hydrogenotrophic Methanogen Isolated from a Methanogenic Upflow Anaerobic Sludge Blanket Reactor.</title>
        <authorList>
            <person name="Yamamoto K."/>
            <person name="Tamaki H."/>
            <person name="Cadillo-Quiroz H."/>
            <person name="Imachi H."/>
            <person name="Kyrpides N."/>
            <person name="Woyke T."/>
            <person name="Goodwin L."/>
            <person name="Zinder S.H."/>
            <person name="Kamagata Y."/>
            <person name="Liu W.T."/>
        </authorList>
    </citation>
    <scope>NUCLEOTIDE SEQUENCE [LARGE SCALE GENOMIC DNA]</scope>
    <source>
        <strain evidence="2">DSM 22288 / NBRC 105244 / SMSP</strain>
    </source>
</reference>
<dbReference type="EMBL" id="CP003167">
    <property type="protein sequence ID" value="AGB02968.1"/>
    <property type="molecule type" value="Genomic_DNA"/>
</dbReference>
<sequence length="33" mass="3801">MGSKKREITLPSGRIRVQPHFDLGRALLFFCII</sequence>
<keyword evidence="2" id="KW-1185">Reference proteome</keyword>
<name>L0HI15_METFS</name>
<organism evidence="1 2">
    <name type="scientific">Methanoregula formicica (strain DSM 22288 / NBRC 105244 / SMSP)</name>
    <dbReference type="NCBI Taxonomy" id="593750"/>
    <lineage>
        <taxon>Archaea</taxon>
        <taxon>Methanobacteriati</taxon>
        <taxon>Methanobacteriota</taxon>
        <taxon>Stenosarchaea group</taxon>
        <taxon>Methanomicrobia</taxon>
        <taxon>Methanomicrobiales</taxon>
        <taxon>Methanoregulaceae</taxon>
        <taxon>Methanoregula</taxon>
    </lineage>
</organism>
<dbReference type="STRING" id="593750.Metfor_1952"/>